<dbReference type="GO" id="GO:0006260">
    <property type="term" value="P:DNA replication"/>
    <property type="evidence" value="ECO:0007669"/>
    <property type="project" value="TreeGrafter"/>
</dbReference>
<dbReference type="GO" id="GO:0005524">
    <property type="term" value="F:ATP binding"/>
    <property type="evidence" value="ECO:0007669"/>
    <property type="project" value="InterPro"/>
</dbReference>
<dbReference type="PANTHER" id="PTHR30050:SF4">
    <property type="entry name" value="ATP-BINDING PROTEIN RV3427C IN INSERTION SEQUENCE-RELATED"/>
    <property type="match status" value="1"/>
</dbReference>
<organism evidence="2 3">
    <name type="scientific">Clostridium botulinum</name>
    <dbReference type="NCBI Taxonomy" id="1491"/>
    <lineage>
        <taxon>Bacteria</taxon>
        <taxon>Bacillati</taxon>
        <taxon>Bacillota</taxon>
        <taxon>Clostridia</taxon>
        <taxon>Eubacteriales</taxon>
        <taxon>Clostridiaceae</taxon>
        <taxon>Clostridium</taxon>
    </lineage>
</organism>
<dbReference type="SMART" id="SM00382">
    <property type="entry name" value="AAA"/>
    <property type="match status" value="1"/>
</dbReference>
<protein>
    <submittedName>
        <fullName evidence="2">AAA family ATPase</fullName>
    </submittedName>
</protein>
<dbReference type="EMBL" id="SGKC01000031">
    <property type="protein sequence ID" value="NEZ93078.1"/>
    <property type="molecule type" value="Genomic_DNA"/>
</dbReference>
<gene>
    <name evidence="2" type="ORF">EXM69_14280</name>
</gene>
<dbReference type="NCBIfam" id="NF005992">
    <property type="entry name" value="PRK08116.1"/>
    <property type="match status" value="1"/>
</dbReference>
<proteinExistence type="predicted"/>
<dbReference type="Proteomes" id="UP000473887">
    <property type="component" value="Unassembled WGS sequence"/>
</dbReference>
<dbReference type="InterPro" id="IPR003593">
    <property type="entry name" value="AAA+_ATPase"/>
</dbReference>
<evidence type="ECO:0000313" key="2">
    <source>
        <dbReference type="EMBL" id="NEZ93078.1"/>
    </source>
</evidence>
<dbReference type="PANTHER" id="PTHR30050">
    <property type="entry name" value="CHROMOSOMAL REPLICATION INITIATOR PROTEIN DNAA"/>
    <property type="match status" value="1"/>
</dbReference>
<dbReference type="Gene3D" id="3.40.50.300">
    <property type="entry name" value="P-loop containing nucleotide triphosphate hydrolases"/>
    <property type="match status" value="1"/>
</dbReference>
<name>A0A846I0N1_CLOBO</name>
<sequence>METVSKVLKNSKEKDLGLVCKDQIEEIPDCEICGEPTGALVKTAFGYVLGPRACKCKRDKLKTMEIEERNKEKQIRLQRVLKNSMMNKKFRESNFENWNHNLGNEKLFRLGNKYVNDFKKMKEENQGMLIYGNPGNGKTYFSAAIANELLNKLIPVICVGAIALVERISESKRNWGDEGIFTVLNSLENADLLIIDDLGTEPDNKWTRSMIYQIIEKRNSTGLPVIITTNISIDELKERYDDRTYSRLVEMCSFIRNTGTDIRKIQGKEKTENFLQELLS</sequence>
<accession>A0A846I0N1</accession>
<dbReference type="RefSeq" id="WP_114621554.1">
    <property type="nucleotide sequence ID" value="NZ_CP031097.1"/>
</dbReference>
<dbReference type="InterPro" id="IPR027417">
    <property type="entry name" value="P-loop_NTPase"/>
</dbReference>
<dbReference type="SUPFAM" id="SSF52540">
    <property type="entry name" value="P-loop containing nucleoside triphosphate hydrolases"/>
    <property type="match status" value="1"/>
</dbReference>
<dbReference type="InterPro" id="IPR002611">
    <property type="entry name" value="IstB_ATP-bd"/>
</dbReference>
<dbReference type="AlphaFoldDB" id="A0A846I0N1"/>
<comment type="caution">
    <text evidence="2">The sequence shown here is derived from an EMBL/GenBank/DDBJ whole genome shotgun (WGS) entry which is preliminary data.</text>
</comment>
<feature type="domain" description="AAA+ ATPase" evidence="1">
    <location>
        <begin position="124"/>
        <end position="250"/>
    </location>
</feature>
<evidence type="ECO:0000313" key="3">
    <source>
        <dbReference type="Proteomes" id="UP000473887"/>
    </source>
</evidence>
<dbReference type="CDD" id="cd00009">
    <property type="entry name" value="AAA"/>
    <property type="match status" value="1"/>
</dbReference>
<evidence type="ECO:0000259" key="1">
    <source>
        <dbReference type="SMART" id="SM00382"/>
    </source>
</evidence>
<reference evidence="2 3" key="1">
    <citation type="submission" date="2019-02" db="EMBL/GenBank/DDBJ databases">
        <title>Genome sequencing of Clostridium botulinum clinical isolates.</title>
        <authorList>
            <person name="Brunt J."/>
            <person name="Van Vliet A.H.M."/>
            <person name="Stringer S.C."/>
            <person name="Grant K.A."/>
            <person name="Carter A.C."/>
            <person name="Peck M.W."/>
        </authorList>
    </citation>
    <scope>NUCLEOTIDE SEQUENCE [LARGE SCALE GENOMIC DNA]</scope>
    <source>
        <strain evidence="2 3">H142660711</strain>
    </source>
</reference>
<dbReference type="Pfam" id="PF01695">
    <property type="entry name" value="IstB_IS21"/>
    <property type="match status" value="1"/>
</dbReference>